<dbReference type="AlphaFoldDB" id="A0A7R9QJ92"/>
<sequence length="346" mass="39360">MLNLVYKLFTSKGVTVNTLLTNKIINKLSNIRKMSDKEMRIETTFGQIAVKVWGNESQHKLKLLCVHGWQDNAGTFDRLLPLLDLQSMYVLAVDLPGHGFSSHLPEGGLYTDLTWVIELKRIVDHLKWTKFSMLGHSMGANASLHFALLFPDLVERVITIDTVKPAVFPVTEHASRLAKDIDNFLTLEERNQRLKKDHEFVFTYDRAISALKVAHSAIGTLTAEGAACLLKRATKIKRQPSGETGYVFTRDYRLQNVINRKTDGESLKHYLSGIKCELLIVNAKSGLFTDRELQKVFIEMYADKCPKFEYLEVDGDHYVHLTRPYDVAPHIKRFLSPAIDELKATN</sequence>
<dbReference type="PRINTS" id="PR00111">
    <property type="entry name" value="ABHYDROLASE"/>
</dbReference>
<dbReference type="EMBL" id="OC917632">
    <property type="protein sequence ID" value="CAD7647598.1"/>
    <property type="molecule type" value="Genomic_DNA"/>
</dbReference>
<evidence type="ECO:0000313" key="4">
    <source>
        <dbReference type="EMBL" id="CAD7647598.1"/>
    </source>
</evidence>
<dbReference type="InterPro" id="IPR029058">
    <property type="entry name" value="AB_hydrolase_fold"/>
</dbReference>
<evidence type="ECO:0000259" key="3">
    <source>
        <dbReference type="Pfam" id="PF00561"/>
    </source>
</evidence>
<dbReference type="EMBL" id="CAJPVJ010002807">
    <property type="protein sequence ID" value="CAG2166814.1"/>
    <property type="molecule type" value="Genomic_DNA"/>
</dbReference>
<dbReference type="PANTHER" id="PTHR43798:SF14">
    <property type="entry name" value="SERINE HYDROLASE-LIKE PROTEIN DDB_G0286239"/>
    <property type="match status" value="1"/>
</dbReference>
<dbReference type="InterPro" id="IPR000073">
    <property type="entry name" value="AB_hydrolase_1"/>
</dbReference>
<reference evidence="4" key="1">
    <citation type="submission" date="2020-11" db="EMBL/GenBank/DDBJ databases">
        <authorList>
            <person name="Tran Van P."/>
        </authorList>
    </citation>
    <scope>NUCLEOTIDE SEQUENCE</scope>
</reference>
<dbReference type="InterPro" id="IPR050266">
    <property type="entry name" value="AB_hydrolase_sf"/>
</dbReference>
<dbReference type="GO" id="GO:0016020">
    <property type="term" value="C:membrane"/>
    <property type="evidence" value="ECO:0007669"/>
    <property type="project" value="TreeGrafter"/>
</dbReference>
<evidence type="ECO:0000256" key="1">
    <source>
        <dbReference type="ARBA" id="ARBA00008645"/>
    </source>
</evidence>
<dbReference type="Gene3D" id="3.40.50.1820">
    <property type="entry name" value="alpha/beta hydrolase"/>
    <property type="match status" value="1"/>
</dbReference>
<dbReference type="Pfam" id="PF00561">
    <property type="entry name" value="Abhydrolase_1"/>
    <property type="match status" value="1"/>
</dbReference>
<keyword evidence="2" id="KW-0378">Hydrolase</keyword>
<gene>
    <name evidence="4" type="ORF">ONB1V03_LOCUS6329</name>
</gene>
<proteinExistence type="inferred from homology"/>
<accession>A0A7R9QJ92</accession>
<name>A0A7R9QJ92_9ACAR</name>
<dbReference type="GO" id="GO:0016787">
    <property type="term" value="F:hydrolase activity"/>
    <property type="evidence" value="ECO:0007669"/>
    <property type="project" value="UniProtKB-KW"/>
</dbReference>
<comment type="similarity">
    <text evidence="1">Belongs to the AB hydrolase superfamily.</text>
</comment>
<feature type="domain" description="AB hydrolase-1" evidence="3">
    <location>
        <begin position="63"/>
        <end position="175"/>
    </location>
</feature>
<organism evidence="4">
    <name type="scientific">Oppiella nova</name>
    <dbReference type="NCBI Taxonomy" id="334625"/>
    <lineage>
        <taxon>Eukaryota</taxon>
        <taxon>Metazoa</taxon>
        <taxon>Ecdysozoa</taxon>
        <taxon>Arthropoda</taxon>
        <taxon>Chelicerata</taxon>
        <taxon>Arachnida</taxon>
        <taxon>Acari</taxon>
        <taxon>Acariformes</taxon>
        <taxon>Sarcoptiformes</taxon>
        <taxon>Oribatida</taxon>
        <taxon>Brachypylina</taxon>
        <taxon>Oppioidea</taxon>
        <taxon>Oppiidae</taxon>
        <taxon>Oppiella</taxon>
    </lineage>
</organism>
<dbReference type="Proteomes" id="UP000728032">
    <property type="component" value="Unassembled WGS sequence"/>
</dbReference>
<keyword evidence="5" id="KW-1185">Reference proteome</keyword>
<dbReference type="PANTHER" id="PTHR43798">
    <property type="entry name" value="MONOACYLGLYCEROL LIPASE"/>
    <property type="match status" value="1"/>
</dbReference>
<evidence type="ECO:0000313" key="5">
    <source>
        <dbReference type="Proteomes" id="UP000728032"/>
    </source>
</evidence>
<protein>
    <recommendedName>
        <fullName evidence="3">AB hydrolase-1 domain-containing protein</fullName>
    </recommendedName>
</protein>
<dbReference type="OrthoDB" id="190201at2759"/>
<evidence type="ECO:0000256" key="2">
    <source>
        <dbReference type="ARBA" id="ARBA00022801"/>
    </source>
</evidence>
<dbReference type="SUPFAM" id="SSF53474">
    <property type="entry name" value="alpha/beta-Hydrolases"/>
    <property type="match status" value="1"/>
</dbReference>